<name>A0A417YGP0_9BACI</name>
<keyword evidence="2" id="KW-1185">Reference proteome</keyword>
<sequence length="97" mass="10809">MNKDELFNALVNGFVGSWASGINAVVCERKPISYGVQCILEGFDTIDTVQVNVYNSKKGVRIVIQGKDSELLELAKKAIPSGEITEELLRDRKYIYV</sequence>
<protein>
    <submittedName>
        <fullName evidence="1">Uncharacterized protein</fullName>
    </submittedName>
</protein>
<evidence type="ECO:0000313" key="2">
    <source>
        <dbReference type="Proteomes" id="UP000285456"/>
    </source>
</evidence>
<comment type="caution">
    <text evidence="1">The sequence shown here is derived from an EMBL/GenBank/DDBJ whole genome shotgun (WGS) entry which is preliminary data.</text>
</comment>
<dbReference type="OrthoDB" id="9913474at2"/>
<dbReference type="Proteomes" id="UP000285456">
    <property type="component" value="Unassembled WGS sequence"/>
</dbReference>
<proteinExistence type="predicted"/>
<reference evidence="1 2" key="1">
    <citation type="journal article" date="2007" name="Int. J. Syst. Evol. Microbiol.">
        <title>Oceanobacillus profundus sp. nov., isolated from a deep-sea sediment core.</title>
        <authorList>
            <person name="Kim Y.G."/>
            <person name="Choi D.H."/>
            <person name="Hyun S."/>
            <person name="Cho B.C."/>
        </authorList>
    </citation>
    <scope>NUCLEOTIDE SEQUENCE [LARGE SCALE GENOMIC DNA]</scope>
    <source>
        <strain evidence="1 2">DSM 18246</strain>
    </source>
</reference>
<organism evidence="1 2">
    <name type="scientific">Oceanobacillus profundus</name>
    <dbReference type="NCBI Taxonomy" id="372463"/>
    <lineage>
        <taxon>Bacteria</taxon>
        <taxon>Bacillati</taxon>
        <taxon>Bacillota</taxon>
        <taxon>Bacilli</taxon>
        <taxon>Bacillales</taxon>
        <taxon>Bacillaceae</taxon>
        <taxon>Oceanobacillus</taxon>
    </lineage>
</organism>
<dbReference type="AlphaFoldDB" id="A0A417YGP0"/>
<evidence type="ECO:0000313" key="1">
    <source>
        <dbReference type="EMBL" id="RHW31955.1"/>
    </source>
</evidence>
<accession>A0A417YGP0</accession>
<dbReference type="RefSeq" id="WP_118889513.1">
    <property type="nucleotide sequence ID" value="NZ_PHUT01000007.1"/>
</dbReference>
<dbReference type="EMBL" id="QWEH01000007">
    <property type="protein sequence ID" value="RHW31955.1"/>
    <property type="molecule type" value="Genomic_DNA"/>
</dbReference>
<gene>
    <name evidence="1" type="ORF">D1B32_12000</name>
</gene>